<keyword evidence="8" id="KW-1185">Reference proteome</keyword>
<evidence type="ECO:0000313" key="7">
    <source>
        <dbReference type="EnsemblMetazoa" id="MDOA003851-PA"/>
    </source>
</evidence>
<dbReference type="PANTHER" id="PTHR11266">
    <property type="entry name" value="PEROXISOMAL MEMBRANE PROTEIN 2, PXMP2 MPV17"/>
    <property type="match status" value="1"/>
</dbReference>
<keyword evidence="3 6" id="KW-0812">Transmembrane</keyword>
<reference evidence="9" key="2">
    <citation type="submission" date="2025-04" db="UniProtKB">
        <authorList>
            <consortium name="RefSeq"/>
        </authorList>
    </citation>
    <scope>IDENTIFICATION</scope>
    <source>
        <strain evidence="9">Aabys</strain>
    </source>
</reference>
<gene>
    <name evidence="7" type="primary">101898674</name>
    <name evidence="9" type="synonym">LOC101898674</name>
</gene>
<evidence type="ECO:0000256" key="5">
    <source>
        <dbReference type="ARBA" id="ARBA00023136"/>
    </source>
</evidence>
<dbReference type="GO" id="GO:0061668">
    <property type="term" value="P:mitochondrial ribosome assembly"/>
    <property type="evidence" value="ECO:0007669"/>
    <property type="project" value="TreeGrafter"/>
</dbReference>
<sequence length="196" mass="23136">MLVYLRTAWRTFTKTNAAVRVIKKFHHKAFSEKYLLLTNVTISLGLSSAGDILEQQYEIYCGELEKWDRTRTSHMAVSGMTVGVICHYWYQILDSRLPGRSLQMVMKKIVLDQLICSPVYISAFFITLGILERKSKEEVFEEMKQKAWKLYAAEWMIWPVAQFVNFYWLPLKYRIFYDNIISLGYDVYTSQVKHTD</sequence>
<dbReference type="PANTHER" id="PTHR11266:SF8">
    <property type="entry name" value="MPV17-LIKE PROTEIN 2"/>
    <property type="match status" value="1"/>
</dbReference>
<dbReference type="Pfam" id="PF04117">
    <property type="entry name" value="Mpv17_PMP22"/>
    <property type="match status" value="1"/>
</dbReference>
<dbReference type="VEuPathDB" id="VectorBase:MDOA003851"/>
<dbReference type="GO" id="GO:0005739">
    <property type="term" value="C:mitochondrion"/>
    <property type="evidence" value="ECO:0007669"/>
    <property type="project" value="TreeGrafter"/>
</dbReference>
<dbReference type="OrthoDB" id="5345392at2759"/>
<dbReference type="Proteomes" id="UP001652621">
    <property type="component" value="Unplaced"/>
</dbReference>
<dbReference type="GeneID" id="101898674"/>
<feature type="transmembrane region" description="Helical" evidence="6">
    <location>
        <begin position="151"/>
        <end position="169"/>
    </location>
</feature>
<dbReference type="InterPro" id="IPR007248">
    <property type="entry name" value="Mpv17_PMP22"/>
</dbReference>
<dbReference type="EnsemblMetazoa" id="MDOA003851-RA">
    <property type="protein sequence ID" value="MDOA003851-PA"/>
    <property type="gene ID" value="MDOA003851"/>
</dbReference>
<comment type="subcellular location">
    <subcellularLocation>
        <location evidence="1">Membrane</location>
        <topology evidence="1">Multi-pass membrane protein</topology>
    </subcellularLocation>
</comment>
<evidence type="ECO:0000256" key="3">
    <source>
        <dbReference type="ARBA" id="ARBA00022692"/>
    </source>
</evidence>
<proteinExistence type="inferred from homology"/>
<reference evidence="7" key="1">
    <citation type="submission" date="2020-05" db="UniProtKB">
        <authorList>
            <consortium name="EnsemblMetazoa"/>
        </authorList>
    </citation>
    <scope>IDENTIFICATION</scope>
    <source>
        <strain evidence="7">Aabys</strain>
    </source>
</reference>
<accession>A0A1I8MDS8</accession>
<organism evidence="7">
    <name type="scientific">Musca domestica</name>
    <name type="common">House fly</name>
    <dbReference type="NCBI Taxonomy" id="7370"/>
    <lineage>
        <taxon>Eukaryota</taxon>
        <taxon>Metazoa</taxon>
        <taxon>Ecdysozoa</taxon>
        <taxon>Arthropoda</taxon>
        <taxon>Hexapoda</taxon>
        <taxon>Insecta</taxon>
        <taxon>Pterygota</taxon>
        <taxon>Neoptera</taxon>
        <taxon>Endopterygota</taxon>
        <taxon>Diptera</taxon>
        <taxon>Brachycera</taxon>
        <taxon>Muscomorpha</taxon>
        <taxon>Muscoidea</taxon>
        <taxon>Muscidae</taxon>
        <taxon>Musca</taxon>
    </lineage>
</organism>
<dbReference type="AlphaFoldDB" id="A0A1I8MDS8"/>
<evidence type="ECO:0000256" key="2">
    <source>
        <dbReference type="ARBA" id="ARBA00006824"/>
    </source>
</evidence>
<dbReference type="RefSeq" id="XP_005186741.1">
    <property type="nucleotide sequence ID" value="XM_005186684.3"/>
</dbReference>
<evidence type="ECO:0000256" key="4">
    <source>
        <dbReference type="ARBA" id="ARBA00022989"/>
    </source>
</evidence>
<name>A0A1I8MDS8_MUSDO</name>
<evidence type="ECO:0000313" key="9">
    <source>
        <dbReference type="RefSeq" id="XP_005186741.1"/>
    </source>
</evidence>
<dbReference type="KEGG" id="mde:101898674"/>
<evidence type="ECO:0000313" key="8">
    <source>
        <dbReference type="Proteomes" id="UP001652621"/>
    </source>
</evidence>
<comment type="similarity">
    <text evidence="2 6">Belongs to the peroxisomal membrane protein PXMP2/4 family.</text>
</comment>
<dbReference type="eggNOG" id="KOG1944">
    <property type="taxonomic scope" value="Eukaryota"/>
</dbReference>
<keyword evidence="4 6" id="KW-1133">Transmembrane helix</keyword>
<keyword evidence="5 6" id="KW-0472">Membrane</keyword>
<feature type="transmembrane region" description="Helical" evidence="6">
    <location>
        <begin position="110"/>
        <end position="131"/>
    </location>
</feature>
<protein>
    <submittedName>
        <fullName evidence="9">Mpv17-like protein 2</fullName>
    </submittedName>
</protein>
<evidence type="ECO:0000256" key="1">
    <source>
        <dbReference type="ARBA" id="ARBA00004141"/>
    </source>
</evidence>
<dbReference type="VEuPathDB" id="VectorBase:MDOMA2_011477"/>
<dbReference type="GO" id="GO:0016020">
    <property type="term" value="C:membrane"/>
    <property type="evidence" value="ECO:0007669"/>
    <property type="project" value="UniProtKB-SubCell"/>
</dbReference>
<evidence type="ECO:0000256" key="6">
    <source>
        <dbReference type="RuleBase" id="RU363053"/>
    </source>
</evidence>
<dbReference type="STRING" id="7370.A0A1I8MDS8"/>